<accession>A0A2W2GMA7</accession>
<name>A0A2W2GMA7_9ACTN</name>
<dbReference type="PROSITE" id="PS51257">
    <property type="entry name" value="PROKAR_LIPOPROTEIN"/>
    <property type="match status" value="1"/>
</dbReference>
<comment type="caution">
    <text evidence="2">The sequence shown here is derived from an EMBL/GenBank/DDBJ whole genome shotgun (WGS) entry which is preliminary data.</text>
</comment>
<protein>
    <recommendedName>
        <fullName evidence="4">EfeO-type cupredoxin-like domain-containing protein</fullName>
    </recommendedName>
</protein>
<gene>
    <name evidence="2" type="ORF">C1I98_27405</name>
</gene>
<evidence type="ECO:0000313" key="2">
    <source>
        <dbReference type="EMBL" id="PZG35437.1"/>
    </source>
</evidence>
<dbReference type="SUPFAM" id="SSF49503">
    <property type="entry name" value="Cupredoxins"/>
    <property type="match status" value="1"/>
</dbReference>
<dbReference type="EMBL" id="POUA01000270">
    <property type="protein sequence ID" value="PZG35437.1"/>
    <property type="molecule type" value="Genomic_DNA"/>
</dbReference>
<dbReference type="Proteomes" id="UP000248544">
    <property type="component" value="Unassembled WGS sequence"/>
</dbReference>
<sequence>MRAAVAAVLAAGLLVTAGCGRSAAPETAGSSEHAAQRHLFVVVGGDKVTGPDLVEARTGETVQIVVTSDVADELHVHGYDRTAELVAGRPSTLTLTAGIPGVFEVEVHENGLLLTRLRVRR</sequence>
<proteinExistence type="predicted"/>
<dbReference type="InterPro" id="IPR008972">
    <property type="entry name" value="Cupredoxin"/>
</dbReference>
<dbReference type="Gene3D" id="2.60.40.420">
    <property type="entry name" value="Cupredoxins - blue copper proteins"/>
    <property type="match status" value="1"/>
</dbReference>
<feature type="chain" id="PRO_5038706023" description="EfeO-type cupredoxin-like domain-containing protein" evidence="1">
    <location>
        <begin position="18"/>
        <end position="121"/>
    </location>
</feature>
<dbReference type="AlphaFoldDB" id="A0A2W2GMA7"/>
<organism evidence="2 3">
    <name type="scientific">Spongiactinospora gelatinilytica</name>
    <dbReference type="NCBI Taxonomy" id="2666298"/>
    <lineage>
        <taxon>Bacteria</taxon>
        <taxon>Bacillati</taxon>
        <taxon>Actinomycetota</taxon>
        <taxon>Actinomycetes</taxon>
        <taxon>Streptosporangiales</taxon>
        <taxon>Streptosporangiaceae</taxon>
        <taxon>Spongiactinospora</taxon>
    </lineage>
</organism>
<keyword evidence="3" id="KW-1185">Reference proteome</keyword>
<keyword evidence="1" id="KW-0732">Signal</keyword>
<evidence type="ECO:0008006" key="4">
    <source>
        <dbReference type="Google" id="ProtNLM"/>
    </source>
</evidence>
<feature type="signal peptide" evidence="1">
    <location>
        <begin position="1"/>
        <end position="17"/>
    </location>
</feature>
<evidence type="ECO:0000256" key="1">
    <source>
        <dbReference type="SAM" id="SignalP"/>
    </source>
</evidence>
<reference evidence="2 3" key="1">
    <citation type="submission" date="2018-01" db="EMBL/GenBank/DDBJ databases">
        <title>Draft genome sequence of Sphaerisporangium sp. 7K107.</title>
        <authorList>
            <person name="Sahin N."/>
            <person name="Saygin H."/>
            <person name="Ay H."/>
        </authorList>
    </citation>
    <scope>NUCLEOTIDE SEQUENCE [LARGE SCALE GENOMIC DNA]</scope>
    <source>
        <strain evidence="2 3">7K107</strain>
    </source>
</reference>
<evidence type="ECO:0000313" key="3">
    <source>
        <dbReference type="Proteomes" id="UP000248544"/>
    </source>
</evidence>